<gene>
    <name evidence="2" type="ORF">AMECASPLE_038601</name>
</gene>
<keyword evidence="3" id="KW-1185">Reference proteome</keyword>
<reference evidence="2 3" key="1">
    <citation type="submission" date="2021-06" db="EMBL/GenBank/DDBJ databases">
        <authorList>
            <person name="Palmer J.M."/>
        </authorList>
    </citation>
    <scope>NUCLEOTIDE SEQUENCE [LARGE SCALE GENOMIC DNA]</scope>
    <source>
        <strain evidence="2 3">AS_MEX2019</strain>
        <tissue evidence="2">Muscle</tissue>
    </source>
</reference>
<evidence type="ECO:0000313" key="2">
    <source>
        <dbReference type="EMBL" id="MEQ2305505.1"/>
    </source>
</evidence>
<comment type="caution">
    <text evidence="2">The sequence shown here is derived from an EMBL/GenBank/DDBJ whole genome shotgun (WGS) entry which is preliminary data.</text>
</comment>
<organism evidence="2 3">
    <name type="scientific">Ameca splendens</name>
    <dbReference type="NCBI Taxonomy" id="208324"/>
    <lineage>
        <taxon>Eukaryota</taxon>
        <taxon>Metazoa</taxon>
        <taxon>Chordata</taxon>
        <taxon>Craniata</taxon>
        <taxon>Vertebrata</taxon>
        <taxon>Euteleostomi</taxon>
        <taxon>Actinopterygii</taxon>
        <taxon>Neopterygii</taxon>
        <taxon>Teleostei</taxon>
        <taxon>Neoteleostei</taxon>
        <taxon>Acanthomorphata</taxon>
        <taxon>Ovalentaria</taxon>
        <taxon>Atherinomorphae</taxon>
        <taxon>Cyprinodontiformes</taxon>
        <taxon>Goodeidae</taxon>
        <taxon>Ameca</taxon>
    </lineage>
</organism>
<proteinExistence type="predicted"/>
<feature type="region of interest" description="Disordered" evidence="1">
    <location>
        <begin position="20"/>
        <end position="102"/>
    </location>
</feature>
<evidence type="ECO:0000256" key="1">
    <source>
        <dbReference type="SAM" id="MobiDB-lite"/>
    </source>
</evidence>
<dbReference type="EMBL" id="JAHRIP010063670">
    <property type="protein sequence ID" value="MEQ2305505.1"/>
    <property type="molecule type" value="Genomic_DNA"/>
</dbReference>
<dbReference type="Proteomes" id="UP001469553">
    <property type="component" value="Unassembled WGS sequence"/>
</dbReference>
<feature type="compositionally biased region" description="Polar residues" evidence="1">
    <location>
        <begin position="20"/>
        <end position="32"/>
    </location>
</feature>
<sequence>MRLVFLKPFIWRAKNLNHCSSSSGIASEQRAGTSEDGMGGAAASLGDSAVADEDAGLVPTALTSADRETTSSPADRLGTPARRRFERQEEKDGLAAGTEAGR</sequence>
<protein>
    <submittedName>
        <fullName evidence="2">Uncharacterized protein</fullName>
    </submittedName>
</protein>
<accession>A0ABV0ZHV2</accession>
<evidence type="ECO:0000313" key="3">
    <source>
        <dbReference type="Proteomes" id="UP001469553"/>
    </source>
</evidence>
<name>A0ABV0ZHV2_9TELE</name>